<dbReference type="PANTHER" id="PTHR35450">
    <property type="entry name" value="REVERSE TRANSCRIPTASE DOMAIN-CONTAINING PROTEIN"/>
    <property type="match status" value="1"/>
</dbReference>
<proteinExistence type="predicted"/>
<accession>A0A0N5ACV0</accession>
<evidence type="ECO:0000313" key="2">
    <source>
        <dbReference type="WBParaSite" id="SMUV_0000198001-mRNA-1"/>
    </source>
</evidence>
<dbReference type="PANTHER" id="PTHR35450:SF2">
    <property type="entry name" value="REVERSE TRANSCRIPTASE DOMAIN-CONTAINING PROTEIN"/>
    <property type="match status" value="1"/>
</dbReference>
<dbReference type="STRING" id="451379.A0A0N5ACV0"/>
<reference evidence="2" key="1">
    <citation type="submission" date="2017-02" db="UniProtKB">
        <authorList>
            <consortium name="WormBaseParasite"/>
        </authorList>
    </citation>
    <scope>IDENTIFICATION</scope>
</reference>
<keyword evidence="1" id="KW-1185">Reference proteome</keyword>
<sequence length="410" mass="46228">VPGNEVVVRNLDDIAAVTGTGRDPYSYLGITQQLLQDNFGVDKVMGEVLQRARIIFTSQLNWNLLTMALRTLVLSKLRYLFTVGSRAWRKLSMMMHFAQEVDVALRKMMVECKVRYKAAAVSRLYLDRAKGGLGMPSVVAAAQESVVEVCVYALLHPGMEAVRYFHDAIGKSGKRNIFSDCNTVLKEFQMQVEPGDACVIVTNADGSKATYEDYVALTRYLRSKMNEKRNEDNFSAWRQMPLAGKVMQLSGIDLETSFYWLKKGATSPIVVRNIVAAQEYCLLTRACPGSGSLDKICRKCGDGVETVDHILSHCATWLPTLYVERHDKVARCVYFRICEQYGLPIVHYTNQIPACVSNENAEVRWDAIIPTAGRIHHNRPDMVVYDKVKRPCETAASENQQVYDKLRKYA</sequence>
<dbReference type="Proteomes" id="UP000046393">
    <property type="component" value="Unplaced"/>
</dbReference>
<organism evidence="1 2">
    <name type="scientific">Syphacia muris</name>
    <dbReference type="NCBI Taxonomy" id="451379"/>
    <lineage>
        <taxon>Eukaryota</taxon>
        <taxon>Metazoa</taxon>
        <taxon>Ecdysozoa</taxon>
        <taxon>Nematoda</taxon>
        <taxon>Chromadorea</taxon>
        <taxon>Rhabditida</taxon>
        <taxon>Spirurina</taxon>
        <taxon>Oxyuridomorpha</taxon>
        <taxon>Oxyuroidea</taxon>
        <taxon>Oxyuridae</taxon>
        <taxon>Syphacia</taxon>
    </lineage>
</organism>
<dbReference type="WBParaSite" id="SMUV_0000198001-mRNA-1">
    <property type="protein sequence ID" value="SMUV_0000198001-mRNA-1"/>
    <property type="gene ID" value="SMUV_0000198001"/>
</dbReference>
<protein>
    <submittedName>
        <fullName evidence="2">Tick transposon</fullName>
    </submittedName>
</protein>
<dbReference type="AlphaFoldDB" id="A0A0N5ACV0"/>
<name>A0A0N5ACV0_9BILA</name>
<evidence type="ECO:0000313" key="1">
    <source>
        <dbReference type="Proteomes" id="UP000046393"/>
    </source>
</evidence>